<name>A0A923I701_9FIRM</name>
<protein>
    <submittedName>
        <fullName evidence="4">Stage III sporulation protein AA</fullName>
    </submittedName>
</protein>
<dbReference type="InterPro" id="IPR045735">
    <property type="entry name" value="Spore_III_AA_AAA+_ATPase"/>
</dbReference>
<dbReference type="Proteomes" id="UP000659630">
    <property type="component" value="Unassembled WGS sequence"/>
</dbReference>
<dbReference type="RefSeq" id="WP_186886306.1">
    <property type="nucleotide sequence ID" value="NZ_JACONZ010000001.1"/>
</dbReference>
<evidence type="ECO:0000256" key="2">
    <source>
        <dbReference type="ARBA" id="ARBA00022840"/>
    </source>
</evidence>
<dbReference type="EMBL" id="JACONZ010000001">
    <property type="protein sequence ID" value="MBC5579926.1"/>
    <property type="molecule type" value="Genomic_DNA"/>
</dbReference>
<dbReference type="SUPFAM" id="SSF52540">
    <property type="entry name" value="P-loop containing nucleoside triphosphate hydrolases"/>
    <property type="match status" value="1"/>
</dbReference>
<dbReference type="GO" id="GO:0005524">
    <property type="term" value="F:ATP binding"/>
    <property type="evidence" value="ECO:0007669"/>
    <property type="project" value="UniProtKB-KW"/>
</dbReference>
<gene>
    <name evidence="4" type="ORF">H8S23_00220</name>
</gene>
<keyword evidence="2" id="KW-0067">ATP-binding</keyword>
<keyword evidence="5" id="KW-1185">Reference proteome</keyword>
<evidence type="ECO:0000313" key="5">
    <source>
        <dbReference type="Proteomes" id="UP000659630"/>
    </source>
</evidence>
<evidence type="ECO:0000313" key="4">
    <source>
        <dbReference type="EMBL" id="MBC5579926.1"/>
    </source>
</evidence>
<reference evidence="4" key="1">
    <citation type="submission" date="2020-08" db="EMBL/GenBank/DDBJ databases">
        <title>Genome public.</title>
        <authorList>
            <person name="Liu C."/>
            <person name="Sun Q."/>
        </authorList>
    </citation>
    <scope>NUCLEOTIDE SEQUENCE</scope>
    <source>
        <strain evidence="4">BX8</strain>
    </source>
</reference>
<dbReference type="PANTHER" id="PTHR20953">
    <property type="entry name" value="KINASE-RELATED"/>
    <property type="match status" value="1"/>
</dbReference>
<evidence type="ECO:0000259" key="3">
    <source>
        <dbReference type="Pfam" id="PF19568"/>
    </source>
</evidence>
<proteinExistence type="predicted"/>
<keyword evidence="1" id="KW-0547">Nucleotide-binding</keyword>
<accession>A0A923I701</accession>
<organism evidence="4 5">
    <name type="scientific">Anaerofilum hominis</name>
    <dbReference type="NCBI Taxonomy" id="2763016"/>
    <lineage>
        <taxon>Bacteria</taxon>
        <taxon>Bacillati</taxon>
        <taxon>Bacillota</taxon>
        <taxon>Clostridia</taxon>
        <taxon>Eubacteriales</taxon>
        <taxon>Oscillospiraceae</taxon>
        <taxon>Anaerofilum</taxon>
    </lineage>
</organism>
<evidence type="ECO:0000256" key="1">
    <source>
        <dbReference type="ARBA" id="ARBA00022741"/>
    </source>
</evidence>
<dbReference type="Gene3D" id="3.40.50.300">
    <property type="entry name" value="P-loop containing nucleotide triphosphate hydrolases"/>
    <property type="match status" value="1"/>
</dbReference>
<dbReference type="Pfam" id="PF19568">
    <property type="entry name" value="Spore_III_AA"/>
    <property type="match status" value="1"/>
</dbReference>
<comment type="caution">
    <text evidence="4">The sequence shown here is derived from an EMBL/GenBank/DDBJ whole genome shotgun (WGS) entry which is preliminary data.</text>
</comment>
<feature type="domain" description="Stage III sporulation protein AA AAA+ ATPase" evidence="3">
    <location>
        <begin position="14"/>
        <end position="305"/>
    </location>
</feature>
<dbReference type="AlphaFoldDB" id="A0A923I701"/>
<sequence length="310" mass="33270">MSERFFEAAVQLPQFLSTVLMRVAERKAAEVTEIRLRSGRPVLLTLPEGSRYLLRDGSLEEKEGPRSVRLTHGQLGECFLALCQYSVHSYEREIAEGFFTISGGHRVGVAGTAVRDAQGGILQIKCPTSLCIRVARTPNALLPQQLSELLQEPALGLLIAGAPASGKTTVLRACSLALSELGRRTAVVDERRELWPAGERGFTDPPPDNCDVLSGYPKHLGILQALRSLSPQVILCDEVGGSGDAQAVAAGANAGVGLVVTIHGRSMEELRRRPQAWELLQTGAFYRVVFLAGASSPGKVASICDVDAVF</sequence>
<dbReference type="InterPro" id="IPR027417">
    <property type="entry name" value="P-loop_NTPase"/>
</dbReference>
<dbReference type="PANTHER" id="PTHR20953:SF3">
    <property type="entry name" value="P-LOOP CONTAINING NUCLEOSIDE TRIPHOSPHATE HYDROLASES SUPERFAMILY PROTEIN"/>
    <property type="match status" value="1"/>
</dbReference>